<dbReference type="Pfam" id="PF09481">
    <property type="entry name" value="CRISPR_Cse1"/>
    <property type="match status" value="1"/>
</dbReference>
<reference evidence="1 2" key="1">
    <citation type="submission" date="2018-06" db="EMBL/GenBank/DDBJ databases">
        <authorList>
            <consortium name="Pathogen Informatics"/>
            <person name="Doyle S."/>
        </authorList>
    </citation>
    <scope>NUCLEOTIDE SEQUENCE [LARGE SCALE GENOMIC DNA]</scope>
    <source>
        <strain evidence="1 2">NCTC10738</strain>
    </source>
</reference>
<protein>
    <submittedName>
        <fullName evidence="1">Cascade antiviral complex protein</fullName>
    </submittedName>
</protein>
<dbReference type="EMBL" id="UGYO01000001">
    <property type="protein sequence ID" value="SUI69851.1"/>
    <property type="molecule type" value="Genomic_DNA"/>
</dbReference>
<dbReference type="RefSeq" id="WP_115389665.1">
    <property type="nucleotide sequence ID" value="NZ_AP024616.1"/>
</dbReference>
<gene>
    <name evidence="1" type="ORF">NCTC10738_02119</name>
</gene>
<dbReference type="AlphaFoldDB" id="A0A379ZWS5"/>
<sequence>MNLINDAWIPAIRADGSTCQIAPWQLAETDNPVVELAAVRPDFQGALYQFLIGLLQTVVAPQDAEDWSDRYEGAPDAEQLKARFSQLAPAFELFSETAQAAFLQDLGLAEGEAKEIAGLLIEAPGGKTIKDNLDFFVKGGLIKQLCPACAAQALFTLQTNAPSGGVGHRVGLRGGGPLTTLLRPVEPSSLWQKLWLNVLDTSTGFKPPLEPLSADIFPWLGPTRLSDKGGTATFPQDVHALQMYWGMPRRIRLRSTEMACQCDLCGQNSQIGVTQFITRNYGVNYDGAWMHPLTPYRVDPKKEKIPLSLKGQKGGLGYRHWLGLTLADSDNGDQAAKVVQDFYEHKTYALSSKQQLQLWCFGYDMDNMKARCWYEQTMPVLQLASEHTTQVQELVQYLVNAARESAKLLRHHVKQAWYRRPQDVSGDISFIDAEFYHSTSAHFYNLLNDCLVAVQGQSFQRSEIFHVWHQQLQRTLARVFDQFTLNATPEDLDLKRVMQARASLFKSFNTNKQIKVIKPSKSTTKEAV</sequence>
<name>A0A379ZWS5_9GAMM</name>
<dbReference type="CDD" id="cd09729">
    <property type="entry name" value="Cse1_I-E"/>
    <property type="match status" value="1"/>
</dbReference>
<organism evidence="1 2">
    <name type="scientific">Shewanella algae</name>
    <dbReference type="NCBI Taxonomy" id="38313"/>
    <lineage>
        <taxon>Bacteria</taxon>
        <taxon>Pseudomonadati</taxon>
        <taxon>Pseudomonadota</taxon>
        <taxon>Gammaproteobacteria</taxon>
        <taxon>Alteromonadales</taxon>
        <taxon>Shewanellaceae</taxon>
        <taxon>Shewanella</taxon>
    </lineage>
</organism>
<keyword evidence="2" id="KW-1185">Reference proteome</keyword>
<dbReference type="NCBIfam" id="TIGR02547">
    <property type="entry name" value="casA_cse1"/>
    <property type="match status" value="1"/>
</dbReference>
<dbReference type="Proteomes" id="UP000254069">
    <property type="component" value="Unassembled WGS sequence"/>
</dbReference>
<evidence type="ECO:0000313" key="2">
    <source>
        <dbReference type="Proteomes" id="UP000254069"/>
    </source>
</evidence>
<dbReference type="InterPro" id="IPR013381">
    <property type="entry name" value="CRISPR-assoc_prot_Cse1"/>
</dbReference>
<proteinExistence type="predicted"/>
<evidence type="ECO:0000313" key="1">
    <source>
        <dbReference type="EMBL" id="SUI69851.1"/>
    </source>
</evidence>
<accession>A0A379ZWS5</accession>